<comment type="caution">
    <text evidence="2">The sequence shown here is derived from an EMBL/GenBank/DDBJ whole genome shotgun (WGS) entry which is preliminary data.</text>
</comment>
<evidence type="ECO:0000259" key="1">
    <source>
        <dbReference type="Pfam" id="PF05257"/>
    </source>
</evidence>
<dbReference type="InterPro" id="IPR007921">
    <property type="entry name" value="CHAP_dom"/>
</dbReference>
<protein>
    <submittedName>
        <fullName evidence="2">CHAP domain-containing protein</fullName>
    </submittedName>
</protein>
<dbReference type="AlphaFoldDB" id="A0A9X8D8R6"/>
<dbReference type="SUPFAM" id="SSF54001">
    <property type="entry name" value="Cysteine proteinases"/>
    <property type="match status" value="1"/>
</dbReference>
<dbReference type="OrthoDB" id="5395100at2"/>
<dbReference type="Gene3D" id="3.90.1720.10">
    <property type="entry name" value="endopeptidase domain like (from Nostoc punctiforme)"/>
    <property type="match status" value="1"/>
</dbReference>
<accession>A0A9X8D8R6</accession>
<proteinExistence type="predicted"/>
<dbReference type="Pfam" id="PF05257">
    <property type="entry name" value="CHAP"/>
    <property type="match status" value="1"/>
</dbReference>
<organism evidence="2 3">
    <name type="scientific">Acidovorax cavernicola</name>
    <dbReference type="NCBI Taxonomy" id="1675792"/>
    <lineage>
        <taxon>Bacteria</taxon>
        <taxon>Pseudomonadati</taxon>
        <taxon>Pseudomonadota</taxon>
        <taxon>Betaproteobacteria</taxon>
        <taxon>Burkholderiales</taxon>
        <taxon>Comamonadaceae</taxon>
        <taxon>Acidovorax</taxon>
    </lineage>
</organism>
<dbReference type="InterPro" id="IPR038765">
    <property type="entry name" value="Papain-like_cys_pep_sf"/>
</dbReference>
<sequence>MSDELEKQATEIGNAARAKLIASGKDIEPGRGMRKDLFDVLVSSGLDLADVLKIPPAAPAEALQKLDDVVQQMKDVAGASINKQEWPIGLDPQSSIGVAALEKAYRELVLWREATFEQRMQAIFKYLGEDSGYENWCAAFVSWCLEQVPPQRWADAHVTRQASRGALRLFEKFEKHPSTAEFTMQGIPSGGPKPGDIVFWERADANGDLKTGLGHIGFVFSVNHGRVTTLEGNSSMSVRLDEYDAGFDKGSRHRFLGTVRLP</sequence>
<reference evidence="2 3" key="1">
    <citation type="submission" date="2018-09" db="EMBL/GenBank/DDBJ databases">
        <title>Acidovorax cavernicola nov. sp. isolated from Gruta de las Maravillas (Aracena, Spain).</title>
        <authorList>
            <person name="Jurado V."/>
            <person name="Gutierrez-Patricio S."/>
            <person name="Gonzalez-Pimentel J.L."/>
            <person name="Miller A.Z."/>
            <person name="Laiz L."/>
            <person name="Saiz-Jimenez C."/>
        </authorList>
    </citation>
    <scope>NUCLEOTIDE SEQUENCE [LARGE SCALE GENOMIC DNA]</scope>
    <source>
        <strain evidence="2 3">1011MAR4D40.2</strain>
    </source>
</reference>
<name>A0A9X8D8R6_9BURK</name>
<gene>
    <name evidence="2" type="ORF">D3H34_03625</name>
</gene>
<keyword evidence="3" id="KW-1185">Reference proteome</keyword>
<evidence type="ECO:0000313" key="3">
    <source>
        <dbReference type="Proteomes" id="UP000265619"/>
    </source>
</evidence>
<evidence type="ECO:0000313" key="2">
    <source>
        <dbReference type="EMBL" id="RIX84720.1"/>
    </source>
</evidence>
<dbReference type="RefSeq" id="WP_119552083.1">
    <property type="nucleotide sequence ID" value="NZ_QXMN01000002.1"/>
</dbReference>
<dbReference type="EMBL" id="QXMN01000002">
    <property type="protein sequence ID" value="RIX84720.1"/>
    <property type="molecule type" value="Genomic_DNA"/>
</dbReference>
<feature type="domain" description="Peptidase C51" evidence="1">
    <location>
        <begin position="131"/>
        <end position="233"/>
    </location>
</feature>
<dbReference type="Proteomes" id="UP000265619">
    <property type="component" value="Unassembled WGS sequence"/>
</dbReference>